<keyword evidence="1" id="KW-0732">Signal</keyword>
<dbReference type="PATRIC" id="fig|1123501.6.peg.767"/>
<organism evidence="2 3">
    <name type="scientific">Wenxinia marina DSM 24838</name>
    <dbReference type="NCBI Taxonomy" id="1123501"/>
    <lineage>
        <taxon>Bacteria</taxon>
        <taxon>Pseudomonadati</taxon>
        <taxon>Pseudomonadota</taxon>
        <taxon>Alphaproteobacteria</taxon>
        <taxon>Rhodobacterales</taxon>
        <taxon>Roseobacteraceae</taxon>
        <taxon>Wenxinia</taxon>
    </lineage>
</organism>
<dbReference type="EMBL" id="AONG01000005">
    <property type="protein sequence ID" value="KIQ70325.1"/>
    <property type="molecule type" value="Genomic_DNA"/>
</dbReference>
<evidence type="ECO:0008006" key="4">
    <source>
        <dbReference type="Google" id="ProtNLM"/>
    </source>
</evidence>
<feature type="signal peptide" evidence="1">
    <location>
        <begin position="1"/>
        <end position="23"/>
    </location>
</feature>
<dbReference type="Proteomes" id="UP000035100">
    <property type="component" value="Unassembled WGS sequence"/>
</dbReference>
<name>A0A0D0NPY3_9RHOB</name>
<sequence length="48" mass="4711">MRPLVLLSLLALAACGADGPPQAAPDVPAAPPQSGVTFSGQVTMGYSS</sequence>
<accession>A0A0D0NPY3</accession>
<keyword evidence="3" id="KW-1185">Reference proteome</keyword>
<protein>
    <recommendedName>
        <fullName evidence="4">Argininosuccinate lyase</fullName>
    </recommendedName>
</protein>
<comment type="caution">
    <text evidence="2">The sequence shown here is derived from an EMBL/GenBank/DDBJ whole genome shotgun (WGS) entry which is preliminary data.</text>
</comment>
<evidence type="ECO:0000313" key="2">
    <source>
        <dbReference type="EMBL" id="KIQ70325.1"/>
    </source>
</evidence>
<dbReference type="RefSeq" id="WP_018304070.1">
    <property type="nucleotide sequence ID" value="NZ_KB902312.1"/>
</dbReference>
<gene>
    <name evidence="2" type="ORF">Wenmar_00700</name>
</gene>
<evidence type="ECO:0000313" key="3">
    <source>
        <dbReference type="Proteomes" id="UP000035100"/>
    </source>
</evidence>
<dbReference type="PROSITE" id="PS51257">
    <property type="entry name" value="PROKAR_LIPOPROTEIN"/>
    <property type="match status" value="1"/>
</dbReference>
<evidence type="ECO:0000256" key="1">
    <source>
        <dbReference type="SAM" id="SignalP"/>
    </source>
</evidence>
<dbReference type="AlphaFoldDB" id="A0A0D0NPY3"/>
<proteinExistence type="predicted"/>
<reference evidence="2 3" key="1">
    <citation type="submission" date="2013-01" db="EMBL/GenBank/DDBJ databases">
        <authorList>
            <person name="Fiebig A."/>
            <person name="Goeker M."/>
            <person name="Klenk H.-P.P."/>
        </authorList>
    </citation>
    <scope>NUCLEOTIDE SEQUENCE [LARGE SCALE GENOMIC DNA]</scope>
    <source>
        <strain evidence="2 3">DSM 24838</strain>
    </source>
</reference>
<feature type="chain" id="PRO_5002234723" description="Argininosuccinate lyase" evidence="1">
    <location>
        <begin position="24"/>
        <end position="48"/>
    </location>
</feature>